<gene>
    <name evidence="1" type="ORF">C801_03762</name>
</gene>
<protein>
    <recommendedName>
        <fullName evidence="3">Toprim domain-containing protein</fullName>
    </recommendedName>
</protein>
<dbReference type="InterPro" id="IPR027417">
    <property type="entry name" value="P-loop_NTPase"/>
</dbReference>
<dbReference type="SUPFAM" id="SSF56731">
    <property type="entry name" value="DNA primase core"/>
    <property type="match status" value="1"/>
</dbReference>
<dbReference type="Gene3D" id="3.40.1360.10">
    <property type="match status" value="1"/>
</dbReference>
<sequence length="692" mass="77800">MENKIDKEDILRLTDRGLSVFKHYIPVAFRLGKNFLNPFYQDKRASCNVYYERKSGVYKLKDFGNDDYSGDCFALVGKLHGLDCKRAKEFVEIMAVIDQDLHLGLMDGCEVDLPPAPIPVVSETILAQKVKKVRPYTLAQKSFTAAELAFWGESGITQEVLKLFRVVSLKKFSSENNEGKPFSIAATDKEPVFGYTAKQYVKVYRPHSEMRFLYAGDFGENYCFGLEQLPAKGDLLFITGGEKDVMSLTAHGFHAICFNSETVTIPVGIIHRLSFRFKHIVLLYDVDKAGLDSSAKQELALKNYGVKRLLLPLAGTKVEKDISDFFRLGNSREDLIKLFLDYLDTIYSETMSALKSCEVDFNNPPPVAQMVVSVNDVPLGTQGNILCITGGEGTGKSNYVTALIAGAIGQSDKNKDKVMDTLGVSVCENSKRKAILFYDTEQSEVQTYKNITNLLRRCGRETMPEYLKAYCLTGMSRKERLQAIIQSMDKFHYQFRGIHMVVIDGIADLIKGANDETESIAVVEELYRLAGIYNTCIVTILHFIPSGLKLRGHLGSELQRKAAAILSIEKDTDPSVSVVKALKVRDGSPLDVPIMQFAWDKDAGMHVYLGEKPKEEKEKRKEDELVAVARDIFGRQDFITYVDLAEQIQAILDVKERTAKSYIKFMREKEIIRKDPSNQSYYIIGNLKQAGL</sequence>
<dbReference type="HOGENOM" id="CLU_029778_1_0_10"/>
<evidence type="ECO:0000313" key="2">
    <source>
        <dbReference type="Proteomes" id="UP000014212"/>
    </source>
</evidence>
<name>R9HX23_BACUN</name>
<dbReference type="InterPro" id="IPR034154">
    <property type="entry name" value="TOPRIM_DnaG/twinkle"/>
</dbReference>
<evidence type="ECO:0008006" key="3">
    <source>
        <dbReference type="Google" id="ProtNLM"/>
    </source>
</evidence>
<dbReference type="SUPFAM" id="SSF52540">
    <property type="entry name" value="P-loop containing nucleoside triphosphate hydrolases"/>
    <property type="match status" value="1"/>
</dbReference>
<dbReference type="Gene3D" id="3.40.50.300">
    <property type="entry name" value="P-loop containing nucleotide triphosphate hydrolases"/>
    <property type="match status" value="1"/>
</dbReference>
<dbReference type="PATRIC" id="fig|1235787.3.peg.3835"/>
<dbReference type="Proteomes" id="UP000014212">
    <property type="component" value="Unassembled WGS sequence"/>
</dbReference>
<reference evidence="1 2" key="1">
    <citation type="submission" date="2013-04" db="EMBL/GenBank/DDBJ databases">
        <title>The Genome Sequence of Bacteroides uniformis dnLKV2.</title>
        <authorList>
            <consortium name="The Broad Institute Genomics Platform"/>
            <consortium name="The Broad Institute Genome Sequencing Center for Infectious Disease"/>
            <person name="Earl A."/>
            <person name="Xavier R."/>
            <person name="Kuhn K."/>
            <person name="Stappenbeck T."/>
            <person name="Walker B."/>
            <person name="Young S."/>
            <person name="Zeng Q."/>
            <person name="Gargeya S."/>
            <person name="Fitzgerald M."/>
            <person name="Haas B."/>
            <person name="Abouelleil A."/>
            <person name="Allen A.W."/>
            <person name="Alvarado L."/>
            <person name="Arachchi H.M."/>
            <person name="Berlin A.M."/>
            <person name="Chapman S.B."/>
            <person name="Gainer-Dewar J."/>
            <person name="Goldberg J."/>
            <person name="Griggs A."/>
            <person name="Gujja S."/>
            <person name="Hansen M."/>
            <person name="Howarth C."/>
            <person name="Imamovic A."/>
            <person name="Ireland A."/>
            <person name="Larimer J."/>
            <person name="McCowan C."/>
            <person name="Murphy C."/>
            <person name="Pearson M."/>
            <person name="Poon T.W."/>
            <person name="Priest M."/>
            <person name="Roberts A."/>
            <person name="Saif S."/>
            <person name="Shea T."/>
            <person name="Sisk P."/>
            <person name="Sykes S."/>
            <person name="Wortman J."/>
            <person name="Nusbaum C."/>
            <person name="Birren B."/>
        </authorList>
    </citation>
    <scope>NUCLEOTIDE SEQUENCE [LARGE SCALE GENOMIC DNA]</scope>
    <source>
        <strain evidence="2">dnLKV2</strain>
    </source>
</reference>
<evidence type="ECO:0000313" key="1">
    <source>
        <dbReference type="EMBL" id="EOS05685.1"/>
    </source>
</evidence>
<organism evidence="1 2">
    <name type="scientific">Bacteroides uniformis dnLKV2</name>
    <dbReference type="NCBI Taxonomy" id="1235787"/>
    <lineage>
        <taxon>Bacteria</taxon>
        <taxon>Pseudomonadati</taxon>
        <taxon>Bacteroidota</taxon>
        <taxon>Bacteroidia</taxon>
        <taxon>Bacteroidales</taxon>
        <taxon>Bacteroidaceae</taxon>
        <taxon>Bacteroides</taxon>
    </lineage>
</organism>
<dbReference type="EMBL" id="ASSO01000012">
    <property type="protein sequence ID" value="EOS05685.1"/>
    <property type="molecule type" value="Genomic_DNA"/>
</dbReference>
<dbReference type="AlphaFoldDB" id="R9HX23"/>
<comment type="caution">
    <text evidence="1">The sequence shown here is derived from an EMBL/GenBank/DDBJ whole genome shotgun (WGS) entry which is preliminary data.</text>
</comment>
<dbReference type="CDD" id="cd01029">
    <property type="entry name" value="TOPRIM_primases"/>
    <property type="match status" value="1"/>
</dbReference>
<accession>R9HX23</accession>
<proteinExistence type="predicted"/>